<keyword evidence="8 16" id="KW-0472">Membrane</keyword>
<dbReference type="Pfam" id="PF01098">
    <property type="entry name" value="FTSW_RODA_SPOVE"/>
    <property type="match status" value="1"/>
</dbReference>
<dbReference type="EC" id="2.4.99.28" evidence="14"/>
<evidence type="ECO:0000256" key="4">
    <source>
        <dbReference type="ARBA" id="ARBA00022692"/>
    </source>
</evidence>
<dbReference type="InterPro" id="IPR001182">
    <property type="entry name" value="FtsW/RodA"/>
</dbReference>
<dbReference type="GO" id="GO:0032153">
    <property type="term" value="C:cell division site"/>
    <property type="evidence" value="ECO:0007669"/>
    <property type="project" value="TreeGrafter"/>
</dbReference>
<dbReference type="Proteomes" id="UP000778951">
    <property type="component" value="Unassembled WGS sequence"/>
</dbReference>
<comment type="caution">
    <text evidence="17">The sequence shown here is derived from an EMBL/GenBank/DDBJ whole genome shotgun (WGS) entry which is preliminary data.</text>
</comment>
<accession>A0A968KUZ9</accession>
<keyword evidence="4 16" id="KW-0812">Transmembrane</keyword>
<evidence type="ECO:0000256" key="7">
    <source>
        <dbReference type="ARBA" id="ARBA00022989"/>
    </source>
</evidence>
<keyword evidence="5" id="KW-0133">Cell shape</keyword>
<keyword evidence="7 16" id="KW-1133">Transmembrane helix</keyword>
<comment type="subcellular location">
    <subcellularLocation>
        <location evidence="1">Membrane</location>
        <topology evidence="1">Multi-pass membrane protein</topology>
    </subcellularLocation>
</comment>
<dbReference type="RefSeq" id="WP_167695735.1">
    <property type="nucleotide sequence ID" value="NZ_CP118181.1"/>
</dbReference>
<dbReference type="AlphaFoldDB" id="A0A968KUZ9"/>
<name>A0A968KUZ9_9SPIO</name>
<evidence type="ECO:0000256" key="15">
    <source>
        <dbReference type="ARBA" id="ARBA00049902"/>
    </source>
</evidence>
<evidence type="ECO:0000256" key="8">
    <source>
        <dbReference type="ARBA" id="ARBA00023136"/>
    </source>
</evidence>
<feature type="transmembrane region" description="Helical" evidence="16">
    <location>
        <begin position="201"/>
        <end position="220"/>
    </location>
</feature>
<feature type="transmembrane region" description="Helical" evidence="16">
    <location>
        <begin position="139"/>
        <end position="162"/>
    </location>
</feature>
<evidence type="ECO:0000313" key="17">
    <source>
        <dbReference type="EMBL" id="NIZ69650.1"/>
    </source>
</evidence>
<feature type="transmembrane region" description="Helical" evidence="16">
    <location>
        <begin position="174"/>
        <end position="195"/>
    </location>
</feature>
<evidence type="ECO:0000313" key="18">
    <source>
        <dbReference type="Proteomes" id="UP000778951"/>
    </source>
</evidence>
<evidence type="ECO:0000256" key="1">
    <source>
        <dbReference type="ARBA" id="ARBA00004141"/>
    </source>
</evidence>
<keyword evidence="18" id="KW-1185">Reference proteome</keyword>
<dbReference type="EMBL" id="JAATLM010000001">
    <property type="protein sequence ID" value="NIZ69650.1"/>
    <property type="molecule type" value="Genomic_DNA"/>
</dbReference>
<evidence type="ECO:0000256" key="2">
    <source>
        <dbReference type="ARBA" id="ARBA00022676"/>
    </source>
</evidence>
<dbReference type="GO" id="GO:0015648">
    <property type="term" value="F:lipid-linked peptidoglycan transporter activity"/>
    <property type="evidence" value="ECO:0007669"/>
    <property type="project" value="TreeGrafter"/>
</dbReference>
<feature type="transmembrane region" description="Helical" evidence="16">
    <location>
        <begin position="112"/>
        <end position="133"/>
    </location>
</feature>
<dbReference type="PANTHER" id="PTHR30474">
    <property type="entry name" value="CELL CYCLE PROTEIN"/>
    <property type="match status" value="1"/>
</dbReference>
<evidence type="ECO:0000256" key="14">
    <source>
        <dbReference type="ARBA" id="ARBA00044770"/>
    </source>
</evidence>
<feature type="transmembrane region" description="Helical" evidence="16">
    <location>
        <begin position="43"/>
        <end position="65"/>
    </location>
</feature>
<keyword evidence="3" id="KW-0808">Transferase</keyword>
<evidence type="ECO:0000256" key="11">
    <source>
        <dbReference type="ARBA" id="ARBA00038053"/>
    </source>
</evidence>
<comment type="similarity">
    <text evidence="11">Belongs to the SEDS family. FtsW subfamily.</text>
</comment>
<evidence type="ECO:0000256" key="6">
    <source>
        <dbReference type="ARBA" id="ARBA00022984"/>
    </source>
</evidence>
<feature type="transmembrane region" description="Helical" evidence="16">
    <location>
        <begin position="308"/>
        <end position="328"/>
    </location>
</feature>
<evidence type="ECO:0000256" key="5">
    <source>
        <dbReference type="ARBA" id="ARBA00022960"/>
    </source>
</evidence>
<feature type="transmembrane region" description="Helical" evidence="16">
    <location>
        <begin position="77"/>
        <end position="100"/>
    </location>
</feature>
<dbReference type="GO" id="GO:0005886">
    <property type="term" value="C:plasma membrane"/>
    <property type="evidence" value="ECO:0007669"/>
    <property type="project" value="TreeGrafter"/>
</dbReference>
<evidence type="ECO:0000256" key="9">
    <source>
        <dbReference type="ARBA" id="ARBA00032370"/>
    </source>
</evidence>
<keyword evidence="2" id="KW-0328">Glycosyltransferase</keyword>
<comment type="catalytic activity">
    <reaction evidence="15">
        <text>[GlcNAc-(1-&gt;4)-Mur2Ac(oyl-L-Ala-gamma-D-Glu-L-Lys-D-Ala-D-Ala)](n)-di-trans,octa-cis-undecaprenyl diphosphate + beta-D-GlcNAc-(1-&gt;4)-Mur2Ac(oyl-L-Ala-gamma-D-Glu-L-Lys-D-Ala-D-Ala)-di-trans,octa-cis-undecaprenyl diphosphate = [GlcNAc-(1-&gt;4)-Mur2Ac(oyl-L-Ala-gamma-D-Glu-L-Lys-D-Ala-D-Ala)](n+1)-di-trans,octa-cis-undecaprenyl diphosphate + di-trans,octa-cis-undecaprenyl diphosphate + H(+)</text>
        <dbReference type="Rhea" id="RHEA:23708"/>
        <dbReference type="Rhea" id="RHEA-COMP:9602"/>
        <dbReference type="Rhea" id="RHEA-COMP:9603"/>
        <dbReference type="ChEBI" id="CHEBI:15378"/>
        <dbReference type="ChEBI" id="CHEBI:58405"/>
        <dbReference type="ChEBI" id="CHEBI:60033"/>
        <dbReference type="ChEBI" id="CHEBI:78435"/>
        <dbReference type="EC" id="2.4.99.28"/>
    </reaction>
</comment>
<evidence type="ECO:0000256" key="13">
    <source>
        <dbReference type="ARBA" id="ARBA00041418"/>
    </source>
</evidence>
<dbReference type="GO" id="GO:0009252">
    <property type="term" value="P:peptidoglycan biosynthetic process"/>
    <property type="evidence" value="ECO:0007669"/>
    <property type="project" value="UniProtKB-KW"/>
</dbReference>
<dbReference type="GO" id="GO:0008360">
    <property type="term" value="P:regulation of cell shape"/>
    <property type="evidence" value="ECO:0007669"/>
    <property type="project" value="UniProtKB-KW"/>
</dbReference>
<sequence>MSALFDKQRSKIQIRIKAKRTLPRWLSEHRWIDLQRGAVDLELLLVILALILFGFVITFSGYFYFSWQQYSQKGTPLLYFISRQAIWLMLGFISMIFLSLISPRAIHKATPIFFILVLLLNLMPVFGILGQEIRGGRRWIFLGGFSFQPSELAKLALVLYLARIVNGHRERLATSFAGALRPMLMVTLLGLSVFFQNDLSTSVFLFGIAILILFMGGISLRYLVIQLAMMLGMSILAIISTPFRIQRVLLWLSGDGDLTKNGRQAILALRAIENSGIGGTGLGAGEYKLGRISLVQSDYIFAAVVEELGFLGIMSVIGLFLLLLVKAYDIGQKTKKHYTSFLAIALATTLAGQAFLNMAVVVGIFPVTGLPLPFFSAGGSNLLVSMMMCGILLNLSRKEGRT</sequence>
<proteinExistence type="inferred from homology"/>
<organism evidence="17 18">
    <name type="scientific">Entomospira culicis</name>
    <dbReference type="NCBI Taxonomy" id="2719989"/>
    <lineage>
        <taxon>Bacteria</taxon>
        <taxon>Pseudomonadati</taxon>
        <taxon>Spirochaetota</taxon>
        <taxon>Spirochaetia</taxon>
        <taxon>Spirochaetales</taxon>
        <taxon>Spirochaetaceae</taxon>
        <taxon>Entomospira</taxon>
    </lineage>
</organism>
<feature type="transmembrane region" description="Helical" evidence="16">
    <location>
        <begin position="374"/>
        <end position="395"/>
    </location>
</feature>
<evidence type="ECO:0000256" key="3">
    <source>
        <dbReference type="ARBA" id="ARBA00022679"/>
    </source>
</evidence>
<feature type="transmembrane region" description="Helical" evidence="16">
    <location>
        <begin position="227"/>
        <end position="245"/>
    </location>
</feature>
<dbReference type="PANTHER" id="PTHR30474:SF2">
    <property type="entry name" value="PEPTIDOGLYCAN GLYCOSYLTRANSFERASE FTSW-RELATED"/>
    <property type="match status" value="1"/>
</dbReference>
<evidence type="ECO:0000256" key="16">
    <source>
        <dbReference type="SAM" id="Phobius"/>
    </source>
</evidence>
<dbReference type="GO" id="GO:0008955">
    <property type="term" value="F:peptidoglycan glycosyltransferase activity"/>
    <property type="evidence" value="ECO:0007669"/>
    <property type="project" value="UniProtKB-EC"/>
</dbReference>
<keyword evidence="6" id="KW-0573">Peptidoglycan synthesis</keyword>
<protein>
    <recommendedName>
        <fullName evidence="12">Probable peptidoglycan glycosyltransferase FtsW</fullName>
        <ecNumber evidence="14">2.4.99.28</ecNumber>
    </recommendedName>
    <alternativeName>
        <fullName evidence="13">Cell division protein FtsW</fullName>
    </alternativeName>
    <alternativeName>
        <fullName evidence="10">Cell wall polymerase</fullName>
    </alternativeName>
    <alternativeName>
        <fullName evidence="9">Peptidoglycan polymerase</fullName>
    </alternativeName>
</protein>
<evidence type="ECO:0000256" key="10">
    <source>
        <dbReference type="ARBA" id="ARBA00033270"/>
    </source>
</evidence>
<feature type="transmembrane region" description="Helical" evidence="16">
    <location>
        <begin position="340"/>
        <end position="368"/>
    </location>
</feature>
<evidence type="ECO:0000256" key="12">
    <source>
        <dbReference type="ARBA" id="ARBA00041185"/>
    </source>
</evidence>
<dbReference type="GO" id="GO:0051301">
    <property type="term" value="P:cell division"/>
    <property type="evidence" value="ECO:0007669"/>
    <property type="project" value="InterPro"/>
</dbReference>
<gene>
    <name evidence="17" type="ORF">HCT48_05415</name>
</gene>
<reference evidence="17" key="1">
    <citation type="submission" date="2020-03" db="EMBL/GenBank/DDBJ databases">
        <title>Spirochaetal bacteria isolated from arthropods constitute a novel genus Entomospira genus novum within the order Spirochaetales.</title>
        <authorList>
            <person name="Grana-Miraglia L."/>
            <person name="Sikutova S."/>
            <person name="Fingerle V."/>
            <person name="Sing A."/>
            <person name="Castillo-Ramirez S."/>
            <person name="Margos G."/>
            <person name="Rudolf I."/>
        </authorList>
    </citation>
    <scope>NUCLEOTIDE SEQUENCE</scope>
    <source>
        <strain evidence="17">BR149</strain>
    </source>
</reference>